<protein>
    <recommendedName>
        <fullName evidence="3">HMA domain-containing protein</fullName>
    </recommendedName>
</protein>
<evidence type="ECO:0008006" key="3">
    <source>
        <dbReference type="Google" id="ProtNLM"/>
    </source>
</evidence>
<keyword evidence="2" id="KW-1185">Reference proteome</keyword>
<gene>
    <name evidence="1" type="ORF">IMZ28_00330</name>
</gene>
<proteinExistence type="predicted"/>
<sequence length="86" mass="9489">MQKNVSKTNNGVKISFLGEVQKQNIVQMVQNCATGECECMSDTTKAKIREMRVEGADGNVELNLEGEVSVEEIREALSRSKVLKGE</sequence>
<name>A0A7M1S3G8_9BACT</name>
<dbReference type="Proteomes" id="UP000595074">
    <property type="component" value="Chromosome"/>
</dbReference>
<dbReference type="KEGG" id="sinu:IMZ28_00330"/>
<evidence type="ECO:0000313" key="2">
    <source>
        <dbReference type="Proteomes" id="UP000595074"/>
    </source>
</evidence>
<dbReference type="EMBL" id="CP063164">
    <property type="protein sequence ID" value="QOR61975.1"/>
    <property type="molecule type" value="Genomic_DNA"/>
</dbReference>
<dbReference type="AlphaFoldDB" id="A0A7M1S3G8"/>
<dbReference type="RefSeq" id="WP_197548680.1">
    <property type="nucleotide sequence ID" value="NZ_CP063164.1"/>
</dbReference>
<reference evidence="1 2" key="1">
    <citation type="submission" date="2020-10" db="EMBL/GenBank/DDBJ databases">
        <title>The genome of sulfurovum sp.</title>
        <authorList>
            <person name="Xie S."/>
            <person name="Shao Z."/>
            <person name="Jiang L."/>
        </authorList>
    </citation>
    <scope>NUCLEOTIDE SEQUENCE [LARGE SCALE GENOMIC DNA]</scope>
    <source>
        <strain evidence="1 2">ST-419</strain>
    </source>
</reference>
<accession>A0A7M1S3G8</accession>
<evidence type="ECO:0000313" key="1">
    <source>
        <dbReference type="EMBL" id="QOR61975.1"/>
    </source>
</evidence>
<organism evidence="1 2">
    <name type="scientific">Sulfurovum indicum</name>
    <dbReference type="NCBI Taxonomy" id="2779528"/>
    <lineage>
        <taxon>Bacteria</taxon>
        <taxon>Pseudomonadati</taxon>
        <taxon>Campylobacterota</taxon>
        <taxon>Epsilonproteobacteria</taxon>
        <taxon>Campylobacterales</taxon>
        <taxon>Sulfurovaceae</taxon>
        <taxon>Sulfurovum</taxon>
    </lineage>
</organism>